<dbReference type="EMBL" id="BPFB01000022">
    <property type="protein sequence ID" value="GIU47342.1"/>
    <property type="molecule type" value="Genomic_DNA"/>
</dbReference>
<evidence type="ECO:0000259" key="1">
    <source>
        <dbReference type="PROSITE" id="PS51186"/>
    </source>
</evidence>
<dbReference type="Gene3D" id="3.40.630.30">
    <property type="match status" value="1"/>
</dbReference>
<keyword evidence="3" id="KW-1185">Reference proteome</keyword>
<evidence type="ECO:0000313" key="3">
    <source>
        <dbReference type="Proteomes" id="UP000761574"/>
    </source>
</evidence>
<comment type="caution">
    <text evidence="2">The sequence shown here is derived from an EMBL/GenBank/DDBJ whole genome shotgun (WGS) entry which is preliminary data.</text>
</comment>
<name>A0ABQ4PIY4_9GAMM</name>
<proteinExistence type="predicted"/>
<feature type="domain" description="N-acetyltransferase" evidence="1">
    <location>
        <begin position="1"/>
        <end position="185"/>
    </location>
</feature>
<organism evidence="2 3">
    <name type="scientific">Shewanella algidipiscicola</name>
    <dbReference type="NCBI Taxonomy" id="614070"/>
    <lineage>
        <taxon>Bacteria</taxon>
        <taxon>Pseudomonadati</taxon>
        <taxon>Pseudomonadota</taxon>
        <taxon>Gammaproteobacteria</taxon>
        <taxon>Alteromonadales</taxon>
        <taxon>Shewanellaceae</taxon>
        <taxon>Shewanella</taxon>
    </lineage>
</organism>
<dbReference type="Proteomes" id="UP000761574">
    <property type="component" value="Unassembled WGS sequence"/>
</dbReference>
<evidence type="ECO:0000313" key="2">
    <source>
        <dbReference type="EMBL" id="GIU47342.1"/>
    </source>
</evidence>
<dbReference type="Pfam" id="PF00583">
    <property type="entry name" value="Acetyltransf_1"/>
    <property type="match status" value="1"/>
</dbReference>
<dbReference type="RefSeq" id="WP_119977681.1">
    <property type="nucleotide sequence ID" value="NZ_BPFB01000022.1"/>
</dbReference>
<dbReference type="InterPro" id="IPR000182">
    <property type="entry name" value="GNAT_dom"/>
</dbReference>
<dbReference type="SUPFAM" id="SSF55729">
    <property type="entry name" value="Acyl-CoA N-acyltransferases (Nat)"/>
    <property type="match status" value="1"/>
</dbReference>
<reference evidence="2 3" key="1">
    <citation type="submission" date="2021-05" db="EMBL/GenBank/DDBJ databases">
        <title>Molecular characterization for Shewanella algae harboring chromosomal blaOXA-55-like strains isolated from clinical and environment sample.</title>
        <authorList>
            <person name="Ohama Y."/>
            <person name="Aoki K."/>
            <person name="Harada S."/>
            <person name="Moriya K."/>
            <person name="Ishii Y."/>
            <person name="Tateda K."/>
        </authorList>
    </citation>
    <scope>NUCLEOTIDE SEQUENCE [LARGE SCALE GENOMIC DNA]</scope>
    <source>
        <strain evidence="2 3">LMG 23746</strain>
    </source>
</reference>
<protein>
    <submittedName>
        <fullName evidence="2">Acetyltransferase</fullName>
    </submittedName>
</protein>
<dbReference type="PROSITE" id="PS51186">
    <property type="entry name" value="GNAT"/>
    <property type="match status" value="1"/>
</dbReference>
<gene>
    <name evidence="2" type="ORF">TUM4630_21050</name>
</gene>
<accession>A0ABQ4PIY4</accession>
<dbReference type="InterPro" id="IPR016181">
    <property type="entry name" value="Acyl_CoA_acyltransferase"/>
</dbReference>
<sequence length="185" mass="20851">MLVRRAQLADAAAIALLEREQIEAELDPSQRGGVMTGQAFSAADIKVLIEQHWIVVAEQQGVLIGYVIAGSWSFFESWPIYRRLLSHLGEHSMGNTRLSKHNCCQYGPIWINPHHRGQGLFSALVTQLKQEVSSHYPFMLTFIAEENEHSFNAHTHKAAMHVVDFFGFDGRDYYLLACASHTSPK</sequence>